<dbReference type="RefSeq" id="WP_386822005.1">
    <property type="nucleotide sequence ID" value="NZ_JBHTIF010000001.1"/>
</dbReference>
<evidence type="ECO:0000256" key="1">
    <source>
        <dbReference type="SAM" id="SignalP"/>
    </source>
</evidence>
<dbReference type="Proteomes" id="UP001597110">
    <property type="component" value="Unassembled WGS sequence"/>
</dbReference>
<sequence length="289" mass="31261">MKTLSRTACVLLTTTLFAAAAAVYAQRDALFDAGGPLPPPVDPRYEIEGERAVSAPTSMLADLPEMAPNLPNDYGVDHAQVGDADSFGRNLRWLGLTQGLMWLDIGCPRADLSPTTPCVRIPNMANETLFDVPDVAKIDLPARASTSQICQWFSPQIGLTHQNSGTTRAYSYLSYWPVVTVRSDVLIGQVNAITGQPFDGKIVMPLTSHGSFVNMALEPGVVFGQRSRDSQVCLAGMVSRRALIERYGLDEATADQVFASPMQISIGLKGVARNIRQGYILFGTRLIGD</sequence>
<evidence type="ECO:0000313" key="3">
    <source>
        <dbReference type="Proteomes" id="UP001597110"/>
    </source>
</evidence>
<name>A0ABW2Y721_9GAMM</name>
<organism evidence="2 3">
    <name type="scientific">Lysobacter brunescens</name>
    <dbReference type="NCBI Taxonomy" id="262323"/>
    <lineage>
        <taxon>Bacteria</taxon>
        <taxon>Pseudomonadati</taxon>
        <taxon>Pseudomonadota</taxon>
        <taxon>Gammaproteobacteria</taxon>
        <taxon>Lysobacterales</taxon>
        <taxon>Lysobacteraceae</taxon>
        <taxon>Lysobacter</taxon>
    </lineage>
</organism>
<accession>A0ABW2Y721</accession>
<gene>
    <name evidence="2" type="ORF">ACFQ0E_01870</name>
</gene>
<dbReference type="EMBL" id="JBHTIF010000001">
    <property type="protein sequence ID" value="MFD0724337.1"/>
    <property type="molecule type" value="Genomic_DNA"/>
</dbReference>
<keyword evidence="3" id="KW-1185">Reference proteome</keyword>
<comment type="caution">
    <text evidence="2">The sequence shown here is derived from an EMBL/GenBank/DDBJ whole genome shotgun (WGS) entry which is preliminary data.</text>
</comment>
<proteinExistence type="predicted"/>
<protein>
    <submittedName>
        <fullName evidence="2">Uncharacterized protein</fullName>
    </submittedName>
</protein>
<evidence type="ECO:0000313" key="2">
    <source>
        <dbReference type="EMBL" id="MFD0724337.1"/>
    </source>
</evidence>
<feature type="chain" id="PRO_5045418480" evidence="1">
    <location>
        <begin position="26"/>
        <end position="289"/>
    </location>
</feature>
<keyword evidence="1" id="KW-0732">Signal</keyword>
<feature type="signal peptide" evidence="1">
    <location>
        <begin position="1"/>
        <end position="25"/>
    </location>
</feature>
<reference evidence="3" key="1">
    <citation type="journal article" date="2019" name="Int. J. Syst. Evol. Microbiol.">
        <title>The Global Catalogue of Microorganisms (GCM) 10K type strain sequencing project: providing services to taxonomists for standard genome sequencing and annotation.</title>
        <authorList>
            <consortium name="The Broad Institute Genomics Platform"/>
            <consortium name="The Broad Institute Genome Sequencing Center for Infectious Disease"/>
            <person name="Wu L."/>
            <person name="Ma J."/>
        </authorList>
    </citation>
    <scope>NUCLEOTIDE SEQUENCE [LARGE SCALE GENOMIC DNA]</scope>
    <source>
        <strain evidence="3">CCUG 55585</strain>
    </source>
</reference>